<evidence type="ECO:0000256" key="4">
    <source>
        <dbReference type="ARBA" id="ARBA00022723"/>
    </source>
</evidence>
<dbReference type="InterPro" id="IPR046457">
    <property type="entry name" value="PMI_typeI_cat"/>
</dbReference>
<dbReference type="NCBIfam" id="TIGR00218">
    <property type="entry name" value="manA"/>
    <property type="match status" value="1"/>
</dbReference>
<evidence type="ECO:0000256" key="3">
    <source>
        <dbReference type="ARBA" id="ARBA00011956"/>
    </source>
</evidence>
<evidence type="ECO:0000313" key="13">
    <source>
        <dbReference type="Proteomes" id="UP001223261"/>
    </source>
</evidence>
<dbReference type="InterPro" id="IPR051804">
    <property type="entry name" value="Carb_Metab_Reg_Kinase/Isom"/>
</dbReference>
<comment type="cofactor">
    <cofactor evidence="8">
        <name>Zn(2+)</name>
        <dbReference type="ChEBI" id="CHEBI:29105"/>
    </cofactor>
    <text evidence="8">Binds 1 zinc ion per subunit.</text>
</comment>
<dbReference type="Gene3D" id="2.60.120.10">
    <property type="entry name" value="Jelly Rolls"/>
    <property type="match status" value="2"/>
</dbReference>
<dbReference type="Pfam" id="PF20511">
    <property type="entry name" value="PMI_typeI_cat"/>
    <property type="match status" value="1"/>
</dbReference>
<keyword evidence="5 7" id="KW-0862">Zinc</keyword>
<evidence type="ECO:0000256" key="1">
    <source>
        <dbReference type="ARBA" id="ARBA00000757"/>
    </source>
</evidence>
<feature type="binding site" evidence="8">
    <location>
        <position position="170"/>
    </location>
    <ligand>
        <name>Zn(2+)</name>
        <dbReference type="ChEBI" id="CHEBI:29105"/>
    </ligand>
</feature>
<comment type="similarity">
    <text evidence="2 7">Belongs to the mannose-6-phosphate isomerase type 1 family.</text>
</comment>
<dbReference type="PANTHER" id="PTHR42742:SF3">
    <property type="entry name" value="FRUCTOKINASE"/>
    <property type="match status" value="1"/>
</dbReference>
<dbReference type="CDD" id="cd07010">
    <property type="entry name" value="cupin_PMI_type_I_N_bac"/>
    <property type="match status" value="1"/>
</dbReference>
<dbReference type="InterPro" id="IPR001250">
    <property type="entry name" value="Man6P_Isoase-1"/>
</dbReference>
<feature type="binding site" evidence="8">
    <location>
        <position position="113"/>
    </location>
    <ligand>
        <name>Zn(2+)</name>
        <dbReference type="ChEBI" id="CHEBI:29105"/>
    </ligand>
</feature>
<dbReference type="EMBL" id="CP118848">
    <property type="protein sequence ID" value="WHI59312.1"/>
    <property type="molecule type" value="Genomic_DNA"/>
</dbReference>
<dbReference type="GO" id="GO:0008270">
    <property type="term" value="F:zinc ion binding"/>
    <property type="evidence" value="ECO:0007669"/>
    <property type="project" value="UniProtKB-UniRule"/>
</dbReference>
<dbReference type="AlphaFoldDB" id="A0AAX3W251"/>
<evidence type="ECO:0000313" key="12">
    <source>
        <dbReference type="EMBL" id="WHI59312.1"/>
    </source>
</evidence>
<evidence type="ECO:0000256" key="8">
    <source>
        <dbReference type="PIRSR" id="PIRSR036894-1"/>
    </source>
</evidence>
<evidence type="ECO:0000259" key="10">
    <source>
        <dbReference type="Pfam" id="PF20511"/>
    </source>
</evidence>
<dbReference type="EC" id="5.3.1.8" evidence="3 7"/>
<evidence type="ECO:0000256" key="9">
    <source>
        <dbReference type="PIRSR" id="PIRSR036894-2"/>
    </source>
</evidence>
<evidence type="ECO:0000256" key="2">
    <source>
        <dbReference type="ARBA" id="ARBA00010772"/>
    </source>
</evidence>
<evidence type="ECO:0000256" key="5">
    <source>
        <dbReference type="ARBA" id="ARBA00022833"/>
    </source>
</evidence>
<evidence type="ECO:0000256" key="7">
    <source>
        <dbReference type="PIRNR" id="PIRNR036894"/>
    </source>
</evidence>
<feature type="binding site" evidence="8">
    <location>
        <position position="95"/>
    </location>
    <ligand>
        <name>Zn(2+)</name>
        <dbReference type="ChEBI" id="CHEBI:29105"/>
    </ligand>
</feature>
<dbReference type="PANTHER" id="PTHR42742">
    <property type="entry name" value="TRANSCRIPTIONAL REPRESSOR MPRA"/>
    <property type="match status" value="1"/>
</dbReference>
<dbReference type="Proteomes" id="UP001223261">
    <property type="component" value="Chromosome"/>
</dbReference>
<evidence type="ECO:0000259" key="11">
    <source>
        <dbReference type="Pfam" id="PF21621"/>
    </source>
</evidence>
<dbReference type="InterPro" id="IPR049071">
    <property type="entry name" value="MPI_cupin_dom"/>
</dbReference>
<comment type="catalytic activity">
    <reaction evidence="1 7">
        <text>D-mannose 6-phosphate = D-fructose 6-phosphate</text>
        <dbReference type="Rhea" id="RHEA:12356"/>
        <dbReference type="ChEBI" id="CHEBI:58735"/>
        <dbReference type="ChEBI" id="CHEBI:61527"/>
        <dbReference type="EC" id="5.3.1.8"/>
    </reaction>
</comment>
<dbReference type="InterPro" id="IPR014628">
    <property type="entry name" value="Man6P_isomerase_Firm_short"/>
</dbReference>
<dbReference type="RefSeq" id="WP_016998850.1">
    <property type="nucleotide sequence ID" value="NZ_CABIVY010000009.1"/>
</dbReference>
<gene>
    <name evidence="12" type="primary">manA</name>
    <name evidence="12" type="ORF">PYH69_11375</name>
</gene>
<keyword evidence="4 7" id="KW-0479">Metal-binding</keyword>
<organism evidence="12 13">
    <name type="scientific">Mammaliicoccus lentus</name>
    <name type="common">Staphylococcus lentus</name>
    <dbReference type="NCBI Taxonomy" id="42858"/>
    <lineage>
        <taxon>Bacteria</taxon>
        <taxon>Bacillati</taxon>
        <taxon>Bacillota</taxon>
        <taxon>Bacilli</taxon>
        <taxon>Bacillales</taxon>
        <taxon>Staphylococcaceae</taxon>
        <taxon>Mammaliicoccus</taxon>
    </lineage>
</organism>
<dbReference type="Pfam" id="PF21621">
    <property type="entry name" value="MPI_cupin_dom"/>
    <property type="match status" value="1"/>
</dbReference>
<dbReference type="GO" id="GO:0004476">
    <property type="term" value="F:mannose-6-phosphate isomerase activity"/>
    <property type="evidence" value="ECO:0007669"/>
    <property type="project" value="UniProtKB-UniRule"/>
</dbReference>
<dbReference type="GO" id="GO:0005975">
    <property type="term" value="P:carbohydrate metabolic process"/>
    <property type="evidence" value="ECO:0007669"/>
    <property type="project" value="UniProtKB-UniRule"/>
</dbReference>
<reference evidence="12" key="1">
    <citation type="journal article" date="2023" name="Antibiotics">
        <title>Prevalence and Molecular Characterization of Methicillin-Resistant Staphylococci (MRS) and Mammaliicocci (MRM) in Dromedary Camels from Algeria: First Detection of SCCmec-mecC Hybrid in Methicillin-Resistant Mammaliicoccus lentus.</title>
        <authorList>
            <person name="Belhout C."/>
            <person name="Boyen F."/>
            <person name="Vereecke N."/>
            <person name="Theuns S."/>
            <person name="Taibi N."/>
            <person name="Stegger M."/>
            <person name="de la Fe-Rodriguez P.Y."/>
            <person name="Bouayad L."/>
            <person name="Elgroud R."/>
            <person name="Butaye P."/>
        </authorList>
    </citation>
    <scope>NUCLEOTIDE SEQUENCE</scope>
    <source>
        <strain evidence="12">7048</strain>
    </source>
</reference>
<evidence type="ECO:0000256" key="6">
    <source>
        <dbReference type="ARBA" id="ARBA00023235"/>
    </source>
</evidence>
<accession>A0AAX3W251</accession>
<feature type="domain" description="Phosphomannose isomerase type I catalytic" evidence="10">
    <location>
        <begin position="6"/>
        <end position="106"/>
    </location>
</feature>
<proteinExistence type="inferred from homology"/>
<dbReference type="SUPFAM" id="SSF51182">
    <property type="entry name" value="RmlC-like cupins"/>
    <property type="match status" value="1"/>
</dbReference>
<protein>
    <recommendedName>
        <fullName evidence="3 7">Mannose-6-phosphate isomerase</fullName>
        <ecNumber evidence="3 7">5.3.1.8</ecNumber>
    </recommendedName>
</protein>
<sequence length="313" mass="35722">MSPLVLKPVFKERIWGGRNLEKMGYDIPDGNIGECWGISAHQNGPNVIANGAYEGQTLDKVWEEHPELFGNPSEKKFPLLTKILDANQKLSVQVHPDDEYAHEHENGEFGKTECWYVLDAKEDAEIIYGTYANSKEQLEEYIQNEDWDHLFKRVKVEKGDFFYVPSGTVHAIGEGIMILETQQNSDTTYRIYDYDRIERDGKKRELHLDKSIDVINIGPTSPNVAPVRIDSDEQKGQMLVESDFFTVTKWQIEDTFNFRKPRDYCLVSIISGEGEIITDGNVYEVSTGSHLILTADDLDNHINGQLEVIVSYV</sequence>
<dbReference type="PIRSF" id="PIRSF036894">
    <property type="entry name" value="PMI_Firm_short"/>
    <property type="match status" value="1"/>
</dbReference>
<dbReference type="InterPro" id="IPR011051">
    <property type="entry name" value="RmlC_Cupin_sf"/>
</dbReference>
<dbReference type="InterPro" id="IPR014710">
    <property type="entry name" value="RmlC-like_jellyroll"/>
</dbReference>
<name>A0AAX3W251_MAMLE</name>
<feature type="domain" description="Mannose-6-phosphate isomerase cupin" evidence="11">
    <location>
        <begin position="238"/>
        <end position="313"/>
    </location>
</feature>
<keyword evidence="6 7" id="KW-0413">Isomerase</keyword>
<feature type="active site" evidence="9">
    <location>
        <position position="190"/>
    </location>
</feature>